<protein>
    <submittedName>
        <fullName evidence="1">Uncharacterized protein</fullName>
    </submittedName>
</protein>
<organism evidence="1 2">
    <name type="scientific">Rotaria sordida</name>
    <dbReference type="NCBI Taxonomy" id="392033"/>
    <lineage>
        <taxon>Eukaryota</taxon>
        <taxon>Metazoa</taxon>
        <taxon>Spiralia</taxon>
        <taxon>Gnathifera</taxon>
        <taxon>Rotifera</taxon>
        <taxon>Eurotatoria</taxon>
        <taxon>Bdelloidea</taxon>
        <taxon>Philodinida</taxon>
        <taxon>Philodinidae</taxon>
        <taxon>Rotaria</taxon>
    </lineage>
</organism>
<feature type="non-terminal residue" evidence="1">
    <location>
        <position position="97"/>
    </location>
</feature>
<dbReference type="EMBL" id="CAJOBE010066815">
    <property type="protein sequence ID" value="CAF4403897.1"/>
    <property type="molecule type" value="Genomic_DNA"/>
</dbReference>
<comment type="caution">
    <text evidence="1">The sequence shown here is derived from an EMBL/GenBank/DDBJ whole genome shotgun (WGS) entry which is preliminary data.</text>
</comment>
<evidence type="ECO:0000313" key="1">
    <source>
        <dbReference type="EMBL" id="CAF4403897.1"/>
    </source>
</evidence>
<proteinExistence type="predicted"/>
<gene>
    <name evidence="1" type="ORF">FNK824_LOCUS44048</name>
</gene>
<accession>A0A820PFB0</accession>
<dbReference type="Proteomes" id="UP000663874">
    <property type="component" value="Unassembled WGS sequence"/>
</dbReference>
<reference evidence="1" key="1">
    <citation type="submission" date="2021-02" db="EMBL/GenBank/DDBJ databases">
        <authorList>
            <person name="Nowell W R."/>
        </authorList>
    </citation>
    <scope>NUCLEOTIDE SEQUENCE</scope>
</reference>
<evidence type="ECO:0000313" key="2">
    <source>
        <dbReference type="Proteomes" id="UP000663874"/>
    </source>
</evidence>
<dbReference type="AlphaFoldDB" id="A0A820PFB0"/>
<name>A0A820PFB0_9BILA</name>
<sequence length="97" mass="11416">MEVFPSTQLISLNEKKFTGQFISSILLVHIDLHNQLHAKLQFERGSIDGSFSFEFEPETFKYLYEIIEQLIIIQLSSNHNLEYILIICLRLFTTHLE</sequence>